<dbReference type="EMBL" id="FPJE01000010">
    <property type="protein sequence ID" value="SFW51635.1"/>
    <property type="molecule type" value="Genomic_DNA"/>
</dbReference>
<keyword evidence="2" id="KW-1185">Reference proteome</keyword>
<evidence type="ECO:0000313" key="1">
    <source>
        <dbReference type="EMBL" id="SFW51635.1"/>
    </source>
</evidence>
<dbReference type="OrthoDB" id="6475864at2"/>
<dbReference type="SUPFAM" id="SSF51126">
    <property type="entry name" value="Pectin lyase-like"/>
    <property type="match status" value="2"/>
</dbReference>
<dbReference type="Gene3D" id="2.160.20.10">
    <property type="entry name" value="Single-stranded right-handed beta-helix, Pectin lyase-like"/>
    <property type="match status" value="2"/>
</dbReference>
<keyword evidence="1" id="KW-0456">Lyase</keyword>
<dbReference type="InterPro" id="IPR011050">
    <property type="entry name" value="Pectin_lyase_fold/virulence"/>
</dbReference>
<name>A0A1K1PW16_9FLAO</name>
<proteinExistence type="predicted"/>
<dbReference type="STRING" id="1150368.SAMN02927921_02062"/>
<dbReference type="InterPro" id="IPR012334">
    <property type="entry name" value="Pectin_lyas_fold"/>
</dbReference>
<dbReference type="Proteomes" id="UP000182248">
    <property type="component" value="Unassembled WGS sequence"/>
</dbReference>
<dbReference type="RefSeq" id="WP_072317285.1">
    <property type="nucleotide sequence ID" value="NZ_FPJE01000010.1"/>
</dbReference>
<organism evidence="1 2">
    <name type="scientific">Sinomicrobium oceani</name>
    <dbReference type="NCBI Taxonomy" id="1150368"/>
    <lineage>
        <taxon>Bacteria</taxon>
        <taxon>Pseudomonadati</taxon>
        <taxon>Bacteroidota</taxon>
        <taxon>Flavobacteriia</taxon>
        <taxon>Flavobacteriales</taxon>
        <taxon>Flavobacteriaceae</taxon>
        <taxon>Sinomicrobium</taxon>
    </lineage>
</organism>
<dbReference type="GO" id="GO:0016829">
    <property type="term" value="F:lyase activity"/>
    <property type="evidence" value="ECO:0007669"/>
    <property type="project" value="UniProtKB-KW"/>
</dbReference>
<evidence type="ECO:0000313" key="2">
    <source>
        <dbReference type="Proteomes" id="UP000182248"/>
    </source>
</evidence>
<gene>
    <name evidence="1" type="ORF">SAMN02927921_02062</name>
</gene>
<dbReference type="SMART" id="SM00710">
    <property type="entry name" value="PbH1"/>
    <property type="match status" value="6"/>
</dbReference>
<dbReference type="AlphaFoldDB" id="A0A1K1PW16"/>
<dbReference type="InterPro" id="IPR039513">
    <property type="entry name" value="PL-6"/>
</dbReference>
<dbReference type="CDD" id="cd14251">
    <property type="entry name" value="PL-6"/>
    <property type="match status" value="1"/>
</dbReference>
<reference evidence="1 2" key="1">
    <citation type="submission" date="2016-11" db="EMBL/GenBank/DDBJ databases">
        <authorList>
            <person name="Jaros S."/>
            <person name="Januszkiewicz K."/>
            <person name="Wedrychowicz H."/>
        </authorList>
    </citation>
    <scope>NUCLEOTIDE SEQUENCE [LARGE SCALE GENOMIC DNA]</scope>
    <source>
        <strain evidence="1 2">CGMCC 1.12145</strain>
    </source>
</reference>
<accession>A0A1K1PW16</accession>
<dbReference type="Pfam" id="PF14592">
    <property type="entry name" value="Chondroitinas_B"/>
    <property type="match status" value="1"/>
</dbReference>
<sequence length="800" mass="87956">MKHIYLCLWSTLLVQCLHAQHHIVSTAEALNKALKEATPGDTVVMADKVWTDTEIRFYAEGAPGKHIVLKAETPGGVILNGTSRLIMAGKYLHTEGLWFREGNTEGKPVITFRKNKEEPAFYSRVTNCAVTDYNPDDRSLQYQWVELWGQHNRVDHCTFSGKTNQGPVLIVGLKDNKINLENHHRIDNNLFGHRPPLGANGGETIRVGTSHTSLESSRTVVEENLFERCNGEVEIISNKSCDNMYRNNLFIESEGGLVLRHGNRCLVEGNIFLGNRKPHTGGIRVINEGHIVQNNLLAGLTGDGFRSPLVIMNGVPDGPLNRYNQVKDVTIQHNTFINCAPLELGAGSDEERTSTPVNTIFANNLFYTENSENIFRVLDDISGICFSGNKVQGPAEISVKGVDPVELSWKNLEVYPIPLSDSLLVAEPSARPVRTDITGTVRTRTRAGAVIPGNEKVPLALRIRPGVTWMPEKKPDTPDAEVPEALKVVKVAPGRNTLEKAVKKAGDHTVLQLEKGIYEIDKGMAVTDKITIRGTGSSETVIRPAKGSTPDYFFRVAHGKALTLKGVALDAGKEAPVKYGIISPTVPGSLAYRLIIDDVYFHGFTQKTGAIFKAYKGTFADTIRITNSRLENSQRGLNLSYEKDDKGKYNAAVIAIRNTLFKNLGQFAIYYYRGGNDESTVGGQLDIDHCVFYNVDNHEKGRMLRTRGIVYVNLSNSVIAGSPDIRHPAVLQGPKNRMTNMLIYKSGTVKLTGGAVSGTILHSDPLWKDTLNFDPGEGSPLKNAGTDKTDIGLLGNKDLR</sequence>
<dbReference type="InterPro" id="IPR006626">
    <property type="entry name" value="PbH1"/>
</dbReference>
<protein>
    <submittedName>
        <fullName evidence="1">Poly(Beta-D-mannuronate) lyase</fullName>
    </submittedName>
</protein>